<dbReference type="EMBL" id="SZWE01000001">
    <property type="protein sequence ID" value="MRU15877.1"/>
    <property type="molecule type" value="Genomic_DNA"/>
</dbReference>
<name>A0A844CM65_9RHOB</name>
<reference evidence="2 3" key="1">
    <citation type="submission" date="2019-05" db="EMBL/GenBank/DDBJ databases">
        <title>Roseovarius bejariae sp. nov., a moderately halophylic bacterium isolated from a saline soil in Rambla Salada (Murcia).</title>
        <authorList>
            <person name="Castro D.J."/>
            <person name="Gomez-Altuve A."/>
            <person name="Reina J.C."/>
            <person name="Rodriguez M."/>
            <person name="Sampedro I."/>
            <person name="Llamas I."/>
            <person name="Martinez-Checa F."/>
        </authorList>
    </citation>
    <scope>NUCLEOTIDE SEQUENCE [LARGE SCALE GENOMIC DNA]</scope>
    <source>
        <strain evidence="2 3">A21</strain>
    </source>
</reference>
<dbReference type="OrthoDB" id="6385276at2"/>
<comment type="caution">
    <text evidence="2">The sequence shown here is derived from an EMBL/GenBank/DDBJ whole genome shotgun (WGS) entry which is preliminary data.</text>
</comment>
<feature type="region of interest" description="Disordered" evidence="1">
    <location>
        <begin position="32"/>
        <end position="68"/>
    </location>
</feature>
<dbReference type="AlphaFoldDB" id="A0A844CM65"/>
<evidence type="ECO:0000313" key="3">
    <source>
        <dbReference type="Proteomes" id="UP000564704"/>
    </source>
</evidence>
<protein>
    <recommendedName>
        <fullName evidence="4">DUF4399 domain-containing protein</fullName>
    </recommendedName>
</protein>
<feature type="compositionally biased region" description="Basic and acidic residues" evidence="1">
    <location>
        <begin position="32"/>
        <end position="61"/>
    </location>
</feature>
<accession>A0A844CM65</accession>
<gene>
    <name evidence="2" type="ORF">FDP25_10610</name>
</gene>
<sequence>MPRTFIFLLIGLFFGTGLGFLVAASTGAQLEGHEHTGDTAHDHAAHDHGQGDISGHDHSKLTEAGTPTPTLALSIHPDSDQSRNLHIETSNFTFDPAGVNGPHEPGHGHAHIYINGVKQPRAYSPWAQLNALPIGTHEVRVTLNANDHSQLAIDGTPIEATTTIEIE</sequence>
<keyword evidence="3" id="KW-1185">Reference proteome</keyword>
<dbReference type="RefSeq" id="WP_154151520.1">
    <property type="nucleotide sequence ID" value="NZ_SZWE01000001.1"/>
</dbReference>
<evidence type="ECO:0000256" key="1">
    <source>
        <dbReference type="SAM" id="MobiDB-lite"/>
    </source>
</evidence>
<evidence type="ECO:0000313" key="2">
    <source>
        <dbReference type="EMBL" id="MRU15877.1"/>
    </source>
</evidence>
<dbReference type="Proteomes" id="UP000564704">
    <property type="component" value="Unassembled WGS sequence"/>
</dbReference>
<proteinExistence type="predicted"/>
<evidence type="ECO:0008006" key="4">
    <source>
        <dbReference type="Google" id="ProtNLM"/>
    </source>
</evidence>
<organism evidence="2 3">
    <name type="scientific">Roseovarius bejariae</name>
    <dbReference type="NCBI Taxonomy" id="2576383"/>
    <lineage>
        <taxon>Bacteria</taxon>
        <taxon>Pseudomonadati</taxon>
        <taxon>Pseudomonadota</taxon>
        <taxon>Alphaproteobacteria</taxon>
        <taxon>Rhodobacterales</taxon>
        <taxon>Roseobacteraceae</taxon>
        <taxon>Roseovarius</taxon>
    </lineage>
</organism>